<dbReference type="EMBL" id="JNCF01000001">
    <property type="protein sequence ID" value="KGP64417.1"/>
    <property type="molecule type" value="Genomic_DNA"/>
</dbReference>
<protein>
    <submittedName>
        <fullName evidence="1">Uncharacterized protein</fullName>
    </submittedName>
</protein>
<proteinExistence type="predicted"/>
<name>A0A0A2SUK4_9GAMM</name>
<dbReference type="OrthoDB" id="5650500at2"/>
<dbReference type="Proteomes" id="UP000054422">
    <property type="component" value="Unassembled WGS sequence"/>
</dbReference>
<evidence type="ECO:0000313" key="2">
    <source>
        <dbReference type="Proteomes" id="UP000054422"/>
    </source>
</evidence>
<reference evidence="1 2" key="1">
    <citation type="submission" date="2014-05" db="EMBL/GenBank/DDBJ databases">
        <authorList>
            <person name="Rizzardi K."/>
            <person name="Winiecka-Krusnell J."/>
            <person name="Ramliden M."/>
            <person name="Alm E."/>
            <person name="Andersson S."/>
            <person name="Byfors S."/>
        </authorList>
    </citation>
    <scope>NUCLEOTIDE SEQUENCE [LARGE SCALE GENOMIC DNA]</scope>
    <source>
        <strain evidence="1 2">LEGN</strain>
    </source>
</reference>
<evidence type="ECO:0000313" key="1">
    <source>
        <dbReference type="EMBL" id="KGP64417.1"/>
    </source>
</evidence>
<sequence length="311" mass="36398">MRKHIIIELAESVFVGCQEKSYLKKMQKKAWELDLYDADQLTPEILEQSPYKLHVSLQNEEYTKHKEKIKEIIITHLEGGAINDFKFIDDNTLRDKMNSEVQIVQWIAEYKNMVAKNEKPGLDWENNFLCAINDYFGCRIDSIPDKTDIEKILTRITILIKDGQRLLDGDQFTIYIPENFDRDMIFRLCCEINTYLEQNNVTPGKLLDIESPIGNYINLRQEFLIEDFHSVNREGVIDRNKKIDSVKIHNDALENDRRKRVVLEQEQSNLYQYIIGKFPKSPNLQNASAFFQPTPEKEEVVNSTKKLDCSA</sequence>
<dbReference type="AlphaFoldDB" id="A0A0A2SUK4"/>
<dbReference type="InterPro" id="IPR038498">
    <property type="entry name" value="OspF/SpvC_sf"/>
</dbReference>
<dbReference type="RefSeq" id="WP_035886228.1">
    <property type="nucleotide sequence ID" value="NZ_JNCF01000001.1"/>
</dbReference>
<gene>
    <name evidence="1" type="ORF">EP47_11660</name>
</gene>
<dbReference type="Gene3D" id="3.30.2430.10">
    <property type="entry name" value="phosphothreonine lyase"/>
    <property type="match status" value="1"/>
</dbReference>
<comment type="caution">
    <text evidence="1">The sequence shown here is derived from an EMBL/GenBank/DDBJ whole genome shotgun (WGS) entry which is preliminary data.</text>
</comment>
<keyword evidence="2" id="KW-1185">Reference proteome</keyword>
<organism evidence="1 2">
    <name type="scientific">Legionella norrlandica</name>
    <dbReference type="NCBI Taxonomy" id="1498499"/>
    <lineage>
        <taxon>Bacteria</taxon>
        <taxon>Pseudomonadati</taxon>
        <taxon>Pseudomonadota</taxon>
        <taxon>Gammaproteobacteria</taxon>
        <taxon>Legionellales</taxon>
        <taxon>Legionellaceae</taxon>
        <taxon>Legionella</taxon>
    </lineage>
</organism>
<accession>A0A0A2SUK4</accession>